<evidence type="ECO:0000313" key="2">
    <source>
        <dbReference type="Proteomes" id="UP000828390"/>
    </source>
</evidence>
<dbReference type="Proteomes" id="UP000828390">
    <property type="component" value="Unassembled WGS sequence"/>
</dbReference>
<organism evidence="1 2">
    <name type="scientific">Dreissena polymorpha</name>
    <name type="common">Zebra mussel</name>
    <name type="synonym">Mytilus polymorpha</name>
    <dbReference type="NCBI Taxonomy" id="45954"/>
    <lineage>
        <taxon>Eukaryota</taxon>
        <taxon>Metazoa</taxon>
        <taxon>Spiralia</taxon>
        <taxon>Lophotrochozoa</taxon>
        <taxon>Mollusca</taxon>
        <taxon>Bivalvia</taxon>
        <taxon>Autobranchia</taxon>
        <taxon>Heteroconchia</taxon>
        <taxon>Euheterodonta</taxon>
        <taxon>Imparidentia</taxon>
        <taxon>Neoheterodontei</taxon>
        <taxon>Myida</taxon>
        <taxon>Dreissenoidea</taxon>
        <taxon>Dreissenidae</taxon>
        <taxon>Dreissena</taxon>
    </lineage>
</organism>
<protein>
    <submittedName>
        <fullName evidence="1">Uncharacterized protein</fullName>
    </submittedName>
</protein>
<comment type="caution">
    <text evidence="1">The sequence shown here is derived from an EMBL/GenBank/DDBJ whole genome shotgun (WGS) entry which is preliminary data.</text>
</comment>
<dbReference type="EMBL" id="JAIWYP010000002">
    <property type="protein sequence ID" value="KAH3861410.1"/>
    <property type="molecule type" value="Genomic_DNA"/>
</dbReference>
<reference evidence="1" key="2">
    <citation type="submission" date="2020-11" db="EMBL/GenBank/DDBJ databases">
        <authorList>
            <person name="McCartney M.A."/>
            <person name="Auch B."/>
            <person name="Kono T."/>
            <person name="Mallez S."/>
            <person name="Becker A."/>
            <person name="Gohl D.M."/>
            <person name="Silverstein K.A.T."/>
            <person name="Koren S."/>
            <person name="Bechman K.B."/>
            <person name="Herman A."/>
            <person name="Abrahante J.E."/>
            <person name="Garbe J."/>
        </authorList>
    </citation>
    <scope>NUCLEOTIDE SEQUENCE</scope>
    <source>
        <strain evidence="1">Duluth1</strain>
        <tissue evidence="1">Whole animal</tissue>
    </source>
</reference>
<accession>A0A9D4LMA1</accession>
<name>A0A9D4LMA1_DREPO</name>
<sequence length="122" mass="13764">MADDQLVAVAAANELKSFTDVYIAALGIGTNGMISPFQLNQIASPKLVFTKSILDVKTTSNNINQEFVNTIKGVVCECMCFIICPKRFFIFFTSDYFFLLSFYYRRTTSTPLKKEKITKSVM</sequence>
<reference evidence="1" key="1">
    <citation type="journal article" date="2019" name="bioRxiv">
        <title>The Genome of the Zebra Mussel, Dreissena polymorpha: A Resource for Invasive Species Research.</title>
        <authorList>
            <person name="McCartney M.A."/>
            <person name="Auch B."/>
            <person name="Kono T."/>
            <person name="Mallez S."/>
            <person name="Zhang Y."/>
            <person name="Obille A."/>
            <person name="Becker A."/>
            <person name="Abrahante J.E."/>
            <person name="Garbe J."/>
            <person name="Badalamenti J.P."/>
            <person name="Herman A."/>
            <person name="Mangelson H."/>
            <person name="Liachko I."/>
            <person name="Sullivan S."/>
            <person name="Sone E.D."/>
            <person name="Koren S."/>
            <person name="Silverstein K.A.T."/>
            <person name="Beckman K.B."/>
            <person name="Gohl D.M."/>
        </authorList>
    </citation>
    <scope>NUCLEOTIDE SEQUENCE</scope>
    <source>
        <strain evidence="1">Duluth1</strain>
        <tissue evidence="1">Whole animal</tissue>
    </source>
</reference>
<keyword evidence="2" id="KW-1185">Reference proteome</keyword>
<proteinExistence type="predicted"/>
<evidence type="ECO:0000313" key="1">
    <source>
        <dbReference type="EMBL" id="KAH3861410.1"/>
    </source>
</evidence>
<gene>
    <name evidence="1" type="ORF">DPMN_024338</name>
</gene>
<dbReference type="AlphaFoldDB" id="A0A9D4LMA1"/>